<dbReference type="OrthoDB" id="9810952at2"/>
<dbReference type="AlphaFoldDB" id="A0A5C1QA53"/>
<feature type="transmembrane region" description="Helical" evidence="8">
    <location>
        <begin position="192"/>
        <end position="215"/>
    </location>
</feature>
<evidence type="ECO:0000313" key="10">
    <source>
        <dbReference type="Proteomes" id="UP000323824"/>
    </source>
</evidence>
<evidence type="ECO:0000256" key="6">
    <source>
        <dbReference type="ARBA" id="ARBA00023065"/>
    </source>
</evidence>
<dbReference type="EMBL" id="CP035807">
    <property type="protein sequence ID" value="QEN04361.1"/>
    <property type="molecule type" value="Genomic_DNA"/>
</dbReference>
<dbReference type="GO" id="GO:0030001">
    <property type="term" value="P:metal ion transport"/>
    <property type="evidence" value="ECO:0007669"/>
    <property type="project" value="UniProtKB-ARBA"/>
</dbReference>
<evidence type="ECO:0000256" key="5">
    <source>
        <dbReference type="ARBA" id="ARBA00022989"/>
    </source>
</evidence>
<feature type="transmembrane region" description="Helical" evidence="8">
    <location>
        <begin position="442"/>
        <end position="463"/>
    </location>
</feature>
<keyword evidence="2" id="KW-0813">Transport</keyword>
<sequence length="507" mass="55857">MKQNLLLFKSNRPETSLVWGYLSYAIIGVILLSLPWFRNVGITFIDNLFITISAISTTGLATVSVPDSYSIIGQVVILLLIQLGGIGYMTFGSFVVLSTSQSLSDSRLNVHRTAFSLPKDFSIKKFVKSVVIYTAIIEFIGAILLTFVFWNDDRANPVWSGIFHSISSFCTAGFSLYNNSFESYTNNYQLNIIVSILSFLGAIGYIVMVDIWLLFKGKKTSITFTSKIILGTTFVLFTLGASLLLLENYLKSNSDSNNFIQSCFQAMTALTTVGFNTIPIGELRSFSLFVLLILMIIGASPSGTGGGIKSTTISSIVGIINSVFSSHKEYINYSLSVQDQNIIPETDTKKSALSHFVHIFSKKQKAKPNQPLSSDISESNSDKVNNELTKILGDIFKVKLLGRTIPFDRIIHAIATFAFYFIILFIGVLLLLMSESFSFEQVFFEAASGLGTVGLSAGITSQLTVFGKIIITILMFIGRLGPITFGVFLFSKKTIKKPIEEHEDLVI</sequence>
<keyword evidence="4 8" id="KW-0812">Transmembrane</keyword>
<evidence type="ECO:0000256" key="2">
    <source>
        <dbReference type="ARBA" id="ARBA00022448"/>
    </source>
</evidence>
<keyword evidence="7 8" id="KW-0472">Membrane</keyword>
<name>A0A5C1QA53_9SPIO</name>
<evidence type="ECO:0000256" key="3">
    <source>
        <dbReference type="ARBA" id="ARBA00022475"/>
    </source>
</evidence>
<dbReference type="GO" id="GO:0008324">
    <property type="term" value="F:monoatomic cation transmembrane transporter activity"/>
    <property type="evidence" value="ECO:0007669"/>
    <property type="project" value="InterPro"/>
</dbReference>
<dbReference type="Proteomes" id="UP000323824">
    <property type="component" value="Chromosome"/>
</dbReference>
<evidence type="ECO:0000256" key="1">
    <source>
        <dbReference type="ARBA" id="ARBA00004651"/>
    </source>
</evidence>
<proteinExistence type="predicted"/>
<gene>
    <name evidence="9" type="ORF">EW093_06485</name>
</gene>
<feature type="transmembrane region" description="Helical" evidence="8">
    <location>
        <begin position="227"/>
        <end position="246"/>
    </location>
</feature>
<reference evidence="9 10" key="1">
    <citation type="submission" date="2019-02" db="EMBL/GenBank/DDBJ databases">
        <authorList>
            <person name="Fomenkov A."/>
            <person name="Dubinina G."/>
            <person name="Grabovich M."/>
            <person name="Vincze T."/>
            <person name="Roberts R.J."/>
        </authorList>
    </citation>
    <scope>NUCLEOTIDE SEQUENCE [LARGE SCALE GENOMIC DNA]</scope>
    <source>
        <strain evidence="9 10">P</strain>
    </source>
</reference>
<dbReference type="InterPro" id="IPR003445">
    <property type="entry name" value="Cat_transpt"/>
</dbReference>
<evidence type="ECO:0000256" key="8">
    <source>
        <dbReference type="SAM" id="Phobius"/>
    </source>
</evidence>
<feature type="transmembrane region" description="Helical" evidence="8">
    <location>
        <begin position="469"/>
        <end position="490"/>
    </location>
</feature>
<feature type="transmembrane region" description="Helical" evidence="8">
    <location>
        <begin position="18"/>
        <end position="37"/>
    </location>
</feature>
<dbReference type="PANTHER" id="PTHR32024:SF1">
    <property type="entry name" value="KTR SYSTEM POTASSIUM UPTAKE PROTEIN B"/>
    <property type="match status" value="1"/>
</dbReference>
<dbReference type="Pfam" id="PF02386">
    <property type="entry name" value="TrkH"/>
    <property type="match status" value="1"/>
</dbReference>
<protein>
    <recommendedName>
        <fullName evidence="11">Potassium transporter</fullName>
    </recommendedName>
</protein>
<feature type="transmembrane region" description="Helical" evidence="8">
    <location>
        <begin position="71"/>
        <end position="97"/>
    </location>
</feature>
<organism evidence="9 10">
    <name type="scientific">Thiospirochaeta perfilievii</name>
    <dbReference type="NCBI Taxonomy" id="252967"/>
    <lineage>
        <taxon>Bacteria</taxon>
        <taxon>Pseudomonadati</taxon>
        <taxon>Spirochaetota</taxon>
        <taxon>Spirochaetia</taxon>
        <taxon>Spirochaetales</taxon>
        <taxon>Spirochaetaceae</taxon>
        <taxon>Thiospirochaeta</taxon>
    </lineage>
</organism>
<keyword evidence="6" id="KW-0406">Ion transport</keyword>
<keyword evidence="3" id="KW-1003">Cell membrane</keyword>
<dbReference type="GO" id="GO:0005886">
    <property type="term" value="C:plasma membrane"/>
    <property type="evidence" value="ECO:0007669"/>
    <property type="project" value="UniProtKB-SubCell"/>
</dbReference>
<reference evidence="9 10" key="2">
    <citation type="submission" date="2019-09" db="EMBL/GenBank/DDBJ databases">
        <title>Complete Genome Sequence and Methylome Analysis of free living Spirochaetas.</title>
        <authorList>
            <person name="Leshcheva N."/>
            <person name="Mikheeva N."/>
        </authorList>
    </citation>
    <scope>NUCLEOTIDE SEQUENCE [LARGE SCALE GENOMIC DNA]</scope>
    <source>
        <strain evidence="9 10">P</strain>
    </source>
</reference>
<feature type="transmembrane region" description="Helical" evidence="8">
    <location>
        <begin position="410"/>
        <end position="433"/>
    </location>
</feature>
<evidence type="ECO:0000256" key="7">
    <source>
        <dbReference type="ARBA" id="ARBA00023136"/>
    </source>
</evidence>
<keyword evidence="10" id="KW-1185">Reference proteome</keyword>
<evidence type="ECO:0008006" key="11">
    <source>
        <dbReference type="Google" id="ProtNLM"/>
    </source>
</evidence>
<keyword evidence="5 8" id="KW-1133">Transmembrane helix</keyword>
<accession>A0A5C1QA53</accession>
<feature type="transmembrane region" description="Helical" evidence="8">
    <location>
        <begin position="285"/>
        <end position="303"/>
    </location>
</feature>
<dbReference type="PANTHER" id="PTHR32024">
    <property type="entry name" value="TRK SYSTEM POTASSIUM UPTAKE PROTEIN TRKG-RELATED"/>
    <property type="match status" value="1"/>
</dbReference>
<comment type="subcellular location">
    <subcellularLocation>
        <location evidence="1">Cell membrane</location>
        <topology evidence="1">Multi-pass membrane protein</topology>
    </subcellularLocation>
</comment>
<evidence type="ECO:0000313" key="9">
    <source>
        <dbReference type="EMBL" id="QEN04361.1"/>
    </source>
</evidence>
<feature type="transmembrane region" description="Helical" evidence="8">
    <location>
        <begin position="130"/>
        <end position="150"/>
    </location>
</feature>
<evidence type="ECO:0000256" key="4">
    <source>
        <dbReference type="ARBA" id="ARBA00022692"/>
    </source>
</evidence>
<feature type="transmembrane region" description="Helical" evidence="8">
    <location>
        <begin position="44"/>
        <end position="65"/>
    </location>
</feature>
<dbReference type="RefSeq" id="WP_149567608.1">
    <property type="nucleotide sequence ID" value="NZ_CP035807.1"/>
</dbReference>
<dbReference type="KEGG" id="sper:EW093_06485"/>